<proteinExistence type="predicted"/>
<dbReference type="GO" id="GO:0003677">
    <property type="term" value="F:DNA binding"/>
    <property type="evidence" value="ECO:0007669"/>
    <property type="project" value="InterPro"/>
</dbReference>
<evidence type="ECO:0000256" key="2">
    <source>
        <dbReference type="SAM" id="MobiDB-lite"/>
    </source>
</evidence>
<evidence type="ECO:0000256" key="1">
    <source>
        <dbReference type="ARBA" id="ARBA00023172"/>
    </source>
</evidence>
<organism evidence="3 4">
    <name type="scientific">Lates japonicus</name>
    <name type="common">Japanese lates</name>
    <dbReference type="NCBI Taxonomy" id="270547"/>
    <lineage>
        <taxon>Eukaryota</taxon>
        <taxon>Metazoa</taxon>
        <taxon>Chordata</taxon>
        <taxon>Craniata</taxon>
        <taxon>Vertebrata</taxon>
        <taxon>Euteleostomi</taxon>
        <taxon>Actinopterygii</taxon>
        <taxon>Neopterygii</taxon>
        <taxon>Teleostei</taxon>
        <taxon>Neoteleostei</taxon>
        <taxon>Acanthomorphata</taxon>
        <taxon>Carangaria</taxon>
        <taxon>Carangaria incertae sedis</taxon>
        <taxon>Centropomidae</taxon>
        <taxon>Lates</taxon>
    </lineage>
</organism>
<keyword evidence="1" id="KW-0233">DNA recombination</keyword>
<dbReference type="Proteomes" id="UP001279410">
    <property type="component" value="Unassembled WGS sequence"/>
</dbReference>
<name>A0AAD3QYS6_LATJO</name>
<evidence type="ECO:0000313" key="3">
    <source>
        <dbReference type="EMBL" id="GLD48616.1"/>
    </source>
</evidence>
<dbReference type="GO" id="GO:0015074">
    <property type="term" value="P:DNA integration"/>
    <property type="evidence" value="ECO:0007669"/>
    <property type="project" value="InterPro"/>
</dbReference>
<dbReference type="InterPro" id="IPR011010">
    <property type="entry name" value="DNA_brk_join_enz"/>
</dbReference>
<dbReference type="GO" id="GO:0006310">
    <property type="term" value="P:DNA recombination"/>
    <property type="evidence" value="ECO:0007669"/>
    <property type="project" value="UniProtKB-KW"/>
</dbReference>
<sequence length="159" mass="17618">MKGIIKAGEVLCLKTQGMSCAQSKIPKEAKAFYLHPKRGEKLGDVWYSLEPMGVNYLGSMLLRISKEAGTSVVYTNHCIRSTSVQKLAEGGLEAREIMTVSGHRSESSLQNYWAPSLDNRKPWSNLLCAGQENKRPLEVSPSTSSTTSPAKRQRSHMDF</sequence>
<accession>A0AAD3QYS6</accession>
<dbReference type="Gene3D" id="1.10.443.10">
    <property type="entry name" value="Intergrase catalytic core"/>
    <property type="match status" value="1"/>
</dbReference>
<comment type="caution">
    <text evidence="3">The sequence shown here is derived from an EMBL/GenBank/DDBJ whole genome shotgun (WGS) entry which is preliminary data.</text>
</comment>
<dbReference type="SUPFAM" id="SSF56349">
    <property type="entry name" value="DNA breaking-rejoining enzymes"/>
    <property type="match status" value="1"/>
</dbReference>
<dbReference type="PANTHER" id="PTHR21446">
    <property type="entry name" value="DUF3504 DOMAIN-CONTAINING PROTEIN"/>
    <property type="match status" value="1"/>
</dbReference>
<dbReference type="AlphaFoldDB" id="A0AAD3QYS6"/>
<dbReference type="PANTHER" id="PTHR21446:SF12">
    <property type="entry name" value="POTASSIUM CHANNEL TETRAMERIZATION DOMAIN CONTAINING 1"/>
    <property type="match status" value="1"/>
</dbReference>
<dbReference type="InterPro" id="IPR013762">
    <property type="entry name" value="Integrase-like_cat_sf"/>
</dbReference>
<dbReference type="InterPro" id="IPR052787">
    <property type="entry name" value="MAVS"/>
</dbReference>
<feature type="region of interest" description="Disordered" evidence="2">
    <location>
        <begin position="134"/>
        <end position="159"/>
    </location>
</feature>
<reference evidence="3" key="1">
    <citation type="submission" date="2022-08" db="EMBL/GenBank/DDBJ databases">
        <title>Genome sequencing of akame (Lates japonicus).</title>
        <authorList>
            <person name="Hashiguchi Y."/>
            <person name="Takahashi H."/>
        </authorList>
    </citation>
    <scope>NUCLEOTIDE SEQUENCE</scope>
    <source>
        <strain evidence="3">Kochi</strain>
    </source>
</reference>
<protein>
    <recommendedName>
        <fullName evidence="5">Tyr recombinase domain-containing protein</fullName>
    </recommendedName>
</protein>
<keyword evidence="4" id="KW-1185">Reference proteome</keyword>
<feature type="compositionally biased region" description="Low complexity" evidence="2">
    <location>
        <begin position="140"/>
        <end position="149"/>
    </location>
</feature>
<dbReference type="EMBL" id="BRZM01000006">
    <property type="protein sequence ID" value="GLD48616.1"/>
    <property type="molecule type" value="Genomic_DNA"/>
</dbReference>
<evidence type="ECO:0008006" key="5">
    <source>
        <dbReference type="Google" id="ProtNLM"/>
    </source>
</evidence>
<evidence type="ECO:0000313" key="4">
    <source>
        <dbReference type="Proteomes" id="UP001279410"/>
    </source>
</evidence>
<gene>
    <name evidence="3" type="ORF">AKAME5_000256200</name>
</gene>